<dbReference type="EMBL" id="CAJVPU010004265">
    <property type="protein sequence ID" value="CAG8530430.1"/>
    <property type="molecule type" value="Genomic_DNA"/>
</dbReference>
<reference evidence="1" key="1">
    <citation type="submission" date="2021-06" db="EMBL/GenBank/DDBJ databases">
        <authorList>
            <person name="Kallberg Y."/>
            <person name="Tangrot J."/>
            <person name="Rosling A."/>
        </authorList>
    </citation>
    <scope>NUCLEOTIDE SEQUENCE</scope>
    <source>
        <strain evidence="1">IL203A</strain>
    </source>
</reference>
<evidence type="ECO:0000313" key="2">
    <source>
        <dbReference type="Proteomes" id="UP000789702"/>
    </source>
</evidence>
<evidence type="ECO:0000313" key="1">
    <source>
        <dbReference type="EMBL" id="CAG8530430.1"/>
    </source>
</evidence>
<comment type="caution">
    <text evidence="1">The sequence shown here is derived from an EMBL/GenBank/DDBJ whole genome shotgun (WGS) entry which is preliminary data.</text>
</comment>
<proteinExistence type="predicted"/>
<organism evidence="1 2">
    <name type="scientific">Dentiscutata heterogama</name>
    <dbReference type="NCBI Taxonomy" id="1316150"/>
    <lineage>
        <taxon>Eukaryota</taxon>
        <taxon>Fungi</taxon>
        <taxon>Fungi incertae sedis</taxon>
        <taxon>Mucoromycota</taxon>
        <taxon>Glomeromycotina</taxon>
        <taxon>Glomeromycetes</taxon>
        <taxon>Diversisporales</taxon>
        <taxon>Gigasporaceae</taxon>
        <taxon>Dentiscutata</taxon>
    </lineage>
</organism>
<name>A0ACA9LMF1_9GLOM</name>
<gene>
    <name evidence="1" type="ORF">DHETER_LOCUS4340</name>
</gene>
<protein>
    <submittedName>
        <fullName evidence="1">4819_t:CDS:1</fullName>
    </submittedName>
</protein>
<accession>A0ACA9LMF1</accession>
<dbReference type="Proteomes" id="UP000789702">
    <property type="component" value="Unassembled WGS sequence"/>
</dbReference>
<sequence length="107" mass="12264">MIQNIDYETCKDGKKLETLLLNKHELLDFKELVYLLEPFAKATSLMGGDTYPTVSLMLPIIATLQEHLFKVESILTYLVVCDIKNEIELNIAKFAPEKFNETKISLK</sequence>
<keyword evidence="2" id="KW-1185">Reference proteome</keyword>